<accession>A0ABQ2GHQ8</accession>
<keyword evidence="2" id="KW-1185">Reference proteome</keyword>
<gene>
    <name evidence="1" type="ORF">GCM10009425_03750</name>
</gene>
<protein>
    <submittedName>
        <fullName evidence="1">Uncharacterized protein</fullName>
    </submittedName>
</protein>
<proteinExistence type="predicted"/>
<dbReference type="EMBL" id="BMNW01000001">
    <property type="protein sequence ID" value="GGL96064.1"/>
    <property type="molecule type" value="Genomic_DNA"/>
</dbReference>
<dbReference type="Proteomes" id="UP000616499">
    <property type="component" value="Unassembled WGS sequence"/>
</dbReference>
<comment type="caution">
    <text evidence="1">The sequence shown here is derived from an EMBL/GenBank/DDBJ whole genome shotgun (WGS) entry which is preliminary data.</text>
</comment>
<evidence type="ECO:0000313" key="2">
    <source>
        <dbReference type="Proteomes" id="UP000616499"/>
    </source>
</evidence>
<sequence length="85" mass="9201">MLDSDASRATGTGEDRNHAFAGIHRRFDDVGVFLLVQREELTGAARSKQGAGAIRSQPFQALDVSIAAEFALYIKIGHWKGQQSG</sequence>
<organism evidence="1 2">
    <name type="scientific">Pseudomonas asuensis</name>
    <dbReference type="NCBI Taxonomy" id="1825787"/>
    <lineage>
        <taxon>Bacteria</taxon>
        <taxon>Pseudomonadati</taxon>
        <taxon>Pseudomonadota</taxon>
        <taxon>Gammaproteobacteria</taxon>
        <taxon>Pseudomonadales</taxon>
        <taxon>Pseudomonadaceae</taxon>
        <taxon>Pseudomonas</taxon>
    </lineage>
</organism>
<name>A0ABQ2GHQ8_9PSED</name>
<evidence type="ECO:0000313" key="1">
    <source>
        <dbReference type="EMBL" id="GGL96064.1"/>
    </source>
</evidence>
<reference evidence="2" key="1">
    <citation type="journal article" date="2019" name="Int. J. Syst. Evol. Microbiol.">
        <title>The Global Catalogue of Microorganisms (GCM) 10K type strain sequencing project: providing services to taxonomists for standard genome sequencing and annotation.</title>
        <authorList>
            <consortium name="The Broad Institute Genomics Platform"/>
            <consortium name="The Broad Institute Genome Sequencing Center for Infectious Disease"/>
            <person name="Wu L."/>
            <person name="Ma J."/>
        </authorList>
    </citation>
    <scope>NUCLEOTIDE SEQUENCE [LARGE SCALE GENOMIC DNA]</scope>
    <source>
        <strain evidence="2">JCM 13501</strain>
    </source>
</reference>